<evidence type="ECO:0000259" key="7">
    <source>
        <dbReference type="PROSITE" id="PS50850"/>
    </source>
</evidence>
<dbReference type="OrthoDB" id="3936150at2759"/>
<evidence type="ECO:0000313" key="8">
    <source>
        <dbReference type="EMBL" id="KAJ5172105.1"/>
    </source>
</evidence>
<dbReference type="GO" id="GO:0005886">
    <property type="term" value="C:plasma membrane"/>
    <property type="evidence" value="ECO:0007669"/>
    <property type="project" value="TreeGrafter"/>
</dbReference>
<proteinExistence type="predicted"/>
<keyword evidence="4 6" id="KW-0472">Membrane</keyword>
<feature type="transmembrane region" description="Helical" evidence="6">
    <location>
        <begin position="214"/>
        <end position="231"/>
    </location>
</feature>
<dbReference type="Pfam" id="PF07690">
    <property type="entry name" value="MFS_1"/>
    <property type="match status" value="1"/>
</dbReference>
<name>A0A9W9LR76_9EURO</name>
<feature type="transmembrane region" description="Helical" evidence="6">
    <location>
        <begin position="517"/>
        <end position="541"/>
    </location>
</feature>
<dbReference type="AlphaFoldDB" id="A0A9W9LR76"/>
<feature type="transmembrane region" description="Helical" evidence="6">
    <location>
        <begin position="553"/>
        <end position="573"/>
    </location>
</feature>
<feature type="transmembrane region" description="Helical" evidence="6">
    <location>
        <begin position="299"/>
        <end position="316"/>
    </location>
</feature>
<feature type="compositionally biased region" description="Basic and acidic residues" evidence="5">
    <location>
        <begin position="73"/>
        <end position="93"/>
    </location>
</feature>
<dbReference type="EMBL" id="JAPQKO010000003">
    <property type="protein sequence ID" value="KAJ5172105.1"/>
    <property type="molecule type" value="Genomic_DNA"/>
</dbReference>
<feature type="transmembrane region" description="Helical" evidence="6">
    <location>
        <begin position="175"/>
        <end position="194"/>
    </location>
</feature>
<evidence type="ECO:0000256" key="6">
    <source>
        <dbReference type="SAM" id="Phobius"/>
    </source>
</evidence>
<dbReference type="Gene3D" id="1.20.1250.20">
    <property type="entry name" value="MFS general substrate transporter like domains"/>
    <property type="match status" value="1"/>
</dbReference>
<feature type="transmembrane region" description="Helical" evidence="6">
    <location>
        <begin position="243"/>
        <end position="261"/>
    </location>
</feature>
<keyword evidence="9" id="KW-1185">Reference proteome</keyword>
<keyword evidence="2 6" id="KW-0812">Transmembrane</keyword>
<dbReference type="SUPFAM" id="SSF103473">
    <property type="entry name" value="MFS general substrate transporter"/>
    <property type="match status" value="1"/>
</dbReference>
<reference evidence="8" key="1">
    <citation type="submission" date="2022-11" db="EMBL/GenBank/DDBJ databases">
        <authorList>
            <person name="Petersen C."/>
        </authorList>
    </citation>
    <scope>NUCLEOTIDE SEQUENCE</scope>
    <source>
        <strain evidence="8">IBT 21917</strain>
    </source>
</reference>
<feature type="transmembrane region" description="Helical" evidence="6">
    <location>
        <begin position="273"/>
        <end position="292"/>
    </location>
</feature>
<feature type="transmembrane region" description="Helical" evidence="6">
    <location>
        <begin position="585"/>
        <end position="605"/>
    </location>
</feature>
<evidence type="ECO:0000313" key="9">
    <source>
        <dbReference type="Proteomes" id="UP001146351"/>
    </source>
</evidence>
<evidence type="ECO:0000256" key="5">
    <source>
        <dbReference type="SAM" id="MobiDB-lite"/>
    </source>
</evidence>
<evidence type="ECO:0000256" key="2">
    <source>
        <dbReference type="ARBA" id="ARBA00022692"/>
    </source>
</evidence>
<dbReference type="GO" id="GO:0022857">
    <property type="term" value="F:transmembrane transporter activity"/>
    <property type="evidence" value="ECO:0007669"/>
    <property type="project" value="InterPro"/>
</dbReference>
<dbReference type="PANTHER" id="PTHR23502:SF47">
    <property type="entry name" value="MAJOR FACILITATOR SUPERFAMILY (MFS) PROFILE DOMAIN-CONTAINING PROTEIN-RELATED"/>
    <property type="match status" value="1"/>
</dbReference>
<feature type="domain" description="Major facilitator superfamily (MFS) profile" evidence="7">
    <location>
        <begin position="174"/>
        <end position="609"/>
    </location>
</feature>
<accession>A0A9W9LR76</accession>
<feature type="transmembrane region" description="Helical" evidence="6">
    <location>
        <begin position="336"/>
        <end position="364"/>
    </location>
</feature>
<keyword evidence="3 6" id="KW-1133">Transmembrane helix</keyword>
<evidence type="ECO:0000256" key="3">
    <source>
        <dbReference type="ARBA" id="ARBA00022989"/>
    </source>
</evidence>
<feature type="compositionally biased region" description="Basic and acidic residues" evidence="5">
    <location>
        <begin position="44"/>
        <end position="57"/>
    </location>
</feature>
<feature type="transmembrane region" description="Helical" evidence="6">
    <location>
        <begin position="409"/>
        <end position="435"/>
    </location>
</feature>
<sequence>MQSYLQHRWIKKQLERQYVVKHDEPNDVWTHERRYWYGEGRLHSEDRESGEDRGASRRREHGQRTRVSGPTLEPHHTARSHLERDGDVERADVDPEFETDPWTINTRDSLGGGADLMVTGVERDRRRRTRELDGETLDGDAVDGQNEKKQKLIVVTFEGDTDPMDPHNWSTTRRVLVTLLVSFLGAIVLWSSTIDATALTSTQKLFRTSFELQTLPTALFLICLGFGSLITAPLSEVVGRNPVYLVCLPLFMLFDMGAGLAQNVVHRIVCRALAGLFGSAPLLCSAAALVDIWSLIERVYAFPFYSIITFLGATVAPTPGSIVTWVQAVSWRWVDWMTIIFAGVLLALVVLFLPETYSPVLLYWKAEQLRRLTGDDRYRAPIEFKRVSLGNRLAHALYRPILLFWTEPIIMIFAGYLAIIFIILYTFSAGFVLIFEKDNGLDQGQAGLTFLAISVGVCLAALLVPLTMKLVRRDIRRTREQGRARPQPEFNLYMSMFGAPFISIGLFWMAWTSRPSIPIWVPLSSAVVFGFGVLCVFVSSYQYVAAAFEYHPASALASIQLLRLTAAGVMAVIAEIMYKKLGENWTLTLLGCISVLFLPVPYVLYKWGFRVRQWSRYAPSEM</sequence>
<feature type="transmembrane region" description="Helical" evidence="6">
    <location>
        <begin position="492"/>
        <end position="511"/>
    </location>
</feature>
<organism evidence="8 9">
    <name type="scientific">Penicillium capsulatum</name>
    <dbReference type="NCBI Taxonomy" id="69766"/>
    <lineage>
        <taxon>Eukaryota</taxon>
        <taxon>Fungi</taxon>
        <taxon>Dikarya</taxon>
        <taxon>Ascomycota</taxon>
        <taxon>Pezizomycotina</taxon>
        <taxon>Eurotiomycetes</taxon>
        <taxon>Eurotiomycetidae</taxon>
        <taxon>Eurotiales</taxon>
        <taxon>Aspergillaceae</taxon>
        <taxon>Penicillium</taxon>
    </lineage>
</organism>
<feature type="transmembrane region" description="Helical" evidence="6">
    <location>
        <begin position="447"/>
        <end position="471"/>
    </location>
</feature>
<dbReference type="PROSITE" id="PS50850">
    <property type="entry name" value="MFS"/>
    <property type="match status" value="1"/>
</dbReference>
<dbReference type="InterPro" id="IPR011701">
    <property type="entry name" value="MFS"/>
</dbReference>
<evidence type="ECO:0000256" key="1">
    <source>
        <dbReference type="ARBA" id="ARBA00004141"/>
    </source>
</evidence>
<dbReference type="Proteomes" id="UP001146351">
    <property type="component" value="Unassembled WGS sequence"/>
</dbReference>
<feature type="region of interest" description="Disordered" evidence="5">
    <location>
        <begin position="44"/>
        <end position="115"/>
    </location>
</feature>
<comment type="subcellular location">
    <subcellularLocation>
        <location evidence="1">Membrane</location>
        <topology evidence="1">Multi-pass membrane protein</topology>
    </subcellularLocation>
</comment>
<dbReference type="CDD" id="cd17323">
    <property type="entry name" value="MFS_Tpo1_MDR_like"/>
    <property type="match status" value="1"/>
</dbReference>
<reference evidence="8" key="2">
    <citation type="journal article" date="2023" name="IMA Fungus">
        <title>Comparative genomic study of the Penicillium genus elucidates a diverse pangenome and 15 lateral gene transfer events.</title>
        <authorList>
            <person name="Petersen C."/>
            <person name="Sorensen T."/>
            <person name="Nielsen M.R."/>
            <person name="Sondergaard T.E."/>
            <person name="Sorensen J.L."/>
            <person name="Fitzpatrick D.A."/>
            <person name="Frisvad J.C."/>
            <person name="Nielsen K.L."/>
        </authorList>
    </citation>
    <scope>NUCLEOTIDE SEQUENCE</scope>
    <source>
        <strain evidence="8">IBT 21917</strain>
    </source>
</reference>
<evidence type="ECO:0000256" key="4">
    <source>
        <dbReference type="ARBA" id="ARBA00023136"/>
    </source>
</evidence>
<gene>
    <name evidence="8" type="ORF">N7492_004698</name>
</gene>
<comment type="caution">
    <text evidence="8">The sequence shown here is derived from an EMBL/GenBank/DDBJ whole genome shotgun (WGS) entry which is preliminary data.</text>
</comment>
<dbReference type="InterPro" id="IPR020846">
    <property type="entry name" value="MFS_dom"/>
</dbReference>
<dbReference type="PANTHER" id="PTHR23502">
    <property type="entry name" value="MAJOR FACILITATOR SUPERFAMILY"/>
    <property type="match status" value="1"/>
</dbReference>
<protein>
    <recommendedName>
        <fullName evidence="7">Major facilitator superfamily (MFS) profile domain-containing protein</fullName>
    </recommendedName>
</protein>
<dbReference type="InterPro" id="IPR036259">
    <property type="entry name" value="MFS_trans_sf"/>
</dbReference>